<evidence type="ECO:0000259" key="6">
    <source>
        <dbReference type="Pfam" id="PF01490"/>
    </source>
</evidence>
<reference evidence="7" key="1">
    <citation type="submission" date="2021-12" db="EMBL/GenBank/DDBJ databases">
        <authorList>
            <person name="King R."/>
        </authorList>
    </citation>
    <scope>NUCLEOTIDE SEQUENCE</scope>
</reference>
<evidence type="ECO:0000313" key="7">
    <source>
        <dbReference type="EMBL" id="CAH0598683.1"/>
    </source>
</evidence>
<feature type="transmembrane region" description="Helical" evidence="5">
    <location>
        <begin position="40"/>
        <end position="64"/>
    </location>
</feature>
<feature type="transmembrane region" description="Helical" evidence="5">
    <location>
        <begin position="384"/>
        <end position="410"/>
    </location>
</feature>
<keyword evidence="3 5" id="KW-1133">Transmembrane helix</keyword>
<dbReference type="Pfam" id="PF01490">
    <property type="entry name" value="Aa_trans"/>
    <property type="match status" value="1"/>
</dbReference>
<sequence>MAKQVGPRPSRDFRNRATTQEEEDAYDFIKHRTNVKFTSVVGSVAHIVKGALGGGLLSGHVAYMKAGVGVAVPLNVIFGCYMAYCLHLLVLSSQILYRRTRMPSMSYSDVGEAAMMTSRFPKLHKVARFFRYTIDGTICLDLFGSCCCYHIIIAKQLKQLVEDTHASSFEGAFPGYPGLRTYMGCMIPLIVAICLIRHLKYLAPFSLAANIVVVFCIALAVYYAFEYNPHFESMHLATSMYNTFEFIGMTVFSMSCAGVVIAIENNMREPHKFPKALFIGMSLIVLCTFLVSFFGYAAFLEKCESPLTINFPMSLSDKFLKAAIALMIYATHALNFFVPFNLCFYYLKQRHPLEKRPQWELVYRAIFVVGIGIIAIVFPEINAIMGFLGTFCLSNMAFIWPNVINLLVIWDRPGLGQYNWRLWRSVVLIIIGIFIFICGSLVNAMELVTVFIEMNLS</sequence>
<dbReference type="EMBL" id="LR824029">
    <property type="protein sequence ID" value="CAH0598683.1"/>
    <property type="molecule type" value="Genomic_DNA"/>
</dbReference>
<feature type="transmembrane region" description="Helical" evidence="5">
    <location>
        <begin position="422"/>
        <end position="442"/>
    </location>
</feature>
<dbReference type="PANTHER" id="PTHR22950">
    <property type="entry name" value="AMINO ACID TRANSPORTER"/>
    <property type="match status" value="1"/>
</dbReference>
<dbReference type="Proteomes" id="UP001154114">
    <property type="component" value="Chromosome 26"/>
</dbReference>
<dbReference type="InterPro" id="IPR013057">
    <property type="entry name" value="AA_transpt_TM"/>
</dbReference>
<name>A0A9P0BV36_CHRIL</name>
<accession>A0A9P0BV36</accession>
<feature type="transmembrane region" description="Helical" evidence="5">
    <location>
        <begin position="203"/>
        <end position="225"/>
    </location>
</feature>
<dbReference type="PANTHER" id="PTHR22950:SF349">
    <property type="entry name" value="AMINO ACID TRANSPORTER TRANSMEMBRANE DOMAIN-CONTAINING PROTEIN"/>
    <property type="match status" value="1"/>
</dbReference>
<feature type="transmembrane region" description="Helical" evidence="5">
    <location>
        <begin position="361"/>
        <end position="378"/>
    </location>
</feature>
<feature type="transmembrane region" description="Helical" evidence="5">
    <location>
        <begin position="245"/>
        <end position="264"/>
    </location>
</feature>
<feature type="transmembrane region" description="Helical" evidence="5">
    <location>
        <begin position="276"/>
        <end position="299"/>
    </location>
</feature>
<gene>
    <name evidence="7" type="ORF">CINC_LOCUS8346</name>
</gene>
<dbReference type="GO" id="GO:0015179">
    <property type="term" value="F:L-amino acid transmembrane transporter activity"/>
    <property type="evidence" value="ECO:0007669"/>
    <property type="project" value="TreeGrafter"/>
</dbReference>
<evidence type="ECO:0000313" key="8">
    <source>
        <dbReference type="Proteomes" id="UP001154114"/>
    </source>
</evidence>
<dbReference type="AlphaFoldDB" id="A0A9P0BV36"/>
<keyword evidence="8" id="KW-1185">Reference proteome</keyword>
<keyword evidence="4 5" id="KW-0472">Membrane</keyword>
<feature type="transmembrane region" description="Helical" evidence="5">
    <location>
        <begin position="179"/>
        <end position="196"/>
    </location>
</feature>
<dbReference type="OrthoDB" id="2417221at2759"/>
<proteinExistence type="predicted"/>
<evidence type="ECO:0000256" key="5">
    <source>
        <dbReference type="SAM" id="Phobius"/>
    </source>
</evidence>
<protein>
    <recommendedName>
        <fullName evidence="6">Amino acid transporter transmembrane domain-containing protein</fullName>
    </recommendedName>
</protein>
<organism evidence="7 8">
    <name type="scientific">Chrysodeixis includens</name>
    <name type="common">Soybean looper</name>
    <name type="synonym">Pseudoplusia includens</name>
    <dbReference type="NCBI Taxonomy" id="689277"/>
    <lineage>
        <taxon>Eukaryota</taxon>
        <taxon>Metazoa</taxon>
        <taxon>Ecdysozoa</taxon>
        <taxon>Arthropoda</taxon>
        <taxon>Hexapoda</taxon>
        <taxon>Insecta</taxon>
        <taxon>Pterygota</taxon>
        <taxon>Neoptera</taxon>
        <taxon>Endopterygota</taxon>
        <taxon>Lepidoptera</taxon>
        <taxon>Glossata</taxon>
        <taxon>Ditrysia</taxon>
        <taxon>Noctuoidea</taxon>
        <taxon>Noctuidae</taxon>
        <taxon>Plusiinae</taxon>
        <taxon>Chrysodeixis</taxon>
    </lineage>
</organism>
<evidence type="ECO:0000256" key="1">
    <source>
        <dbReference type="ARBA" id="ARBA00004141"/>
    </source>
</evidence>
<comment type="subcellular location">
    <subcellularLocation>
        <location evidence="1">Membrane</location>
        <topology evidence="1">Multi-pass membrane protein</topology>
    </subcellularLocation>
</comment>
<dbReference type="GO" id="GO:0005774">
    <property type="term" value="C:vacuolar membrane"/>
    <property type="evidence" value="ECO:0007669"/>
    <property type="project" value="TreeGrafter"/>
</dbReference>
<evidence type="ECO:0000256" key="3">
    <source>
        <dbReference type="ARBA" id="ARBA00022989"/>
    </source>
</evidence>
<evidence type="ECO:0000256" key="4">
    <source>
        <dbReference type="ARBA" id="ARBA00023136"/>
    </source>
</evidence>
<keyword evidence="2 5" id="KW-0812">Transmembrane</keyword>
<feature type="transmembrane region" description="Helical" evidence="5">
    <location>
        <begin position="319"/>
        <end position="340"/>
    </location>
</feature>
<feature type="domain" description="Amino acid transporter transmembrane" evidence="6">
    <location>
        <begin position="38"/>
        <end position="440"/>
    </location>
</feature>
<feature type="transmembrane region" description="Helical" evidence="5">
    <location>
        <begin position="76"/>
        <end position="97"/>
    </location>
</feature>
<evidence type="ECO:0000256" key="2">
    <source>
        <dbReference type="ARBA" id="ARBA00022692"/>
    </source>
</evidence>
<feature type="transmembrane region" description="Helical" evidence="5">
    <location>
        <begin position="129"/>
        <end position="152"/>
    </location>
</feature>